<evidence type="ECO:0000256" key="4">
    <source>
        <dbReference type="ARBA" id="ARBA00022692"/>
    </source>
</evidence>
<dbReference type="Pfam" id="PF13715">
    <property type="entry name" value="CarbopepD_reg_2"/>
    <property type="match status" value="1"/>
</dbReference>
<comment type="similarity">
    <text evidence="8 9">Belongs to the TonB-dependent receptor family.</text>
</comment>
<evidence type="ECO:0000259" key="10">
    <source>
        <dbReference type="Pfam" id="PF00593"/>
    </source>
</evidence>
<evidence type="ECO:0000313" key="12">
    <source>
        <dbReference type="EMBL" id="RIH62771.1"/>
    </source>
</evidence>
<feature type="domain" description="TonB-dependent receptor plug" evidence="11">
    <location>
        <begin position="225"/>
        <end position="330"/>
    </location>
</feature>
<keyword evidence="6 8" id="KW-0472">Membrane</keyword>
<keyword evidence="5 9" id="KW-0798">TonB box</keyword>
<accession>A0A399CWI7</accession>
<gene>
    <name evidence="12" type="ORF">D1164_23195</name>
</gene>
<dbReference type="SUPFAM" id="SSF56935">
    <property type="entry name" value="Porins"/>
    <property type="match status" value="1"/>
</dbReference>
<feature type="domain" description="TonB-dependent receptor-like beta-barrel" evidence="10">
    <location>
        <begin position="508"/>
        <end position="1079"/>
    </location>
</feature>
<organism evidence="12 13">
    <name type="scientific">Mariniphaga sediminis</name>
    <dbReference type="NCBI Taxonomy" id="1628158"/>
    <lineage>
        <taxon>Bacteria</taxon>
        <taxon>Pseudomonadati</taxon>
        <taxon>Bacteroidota</taxon>
        <taxon>Bacteroidia</taxon>
        <taxon>Marinilabiliales</taxon>
        <taxon>Prolixibacteraceae</taxon>
        <taxon>Mariniphaga</taxon>
    </lineage>
</organism>
<dbReference type="InterPro" id="IPR000531">
    <property type="entry name" value="Beta-barrel_TonB"/>
</dbReference>
<comment type="subcellular location">
    <subcellularLocation>
        <location evidence="1 8">Cell outer membrane</location>
        <topology evidence="1 8">Multi-pass membrane protein</topology>
    </subcellularLocation>
</comment>
<dbReference type="InterPro" id="IPR008969">
    <property type="entry name" value="CarboxyPept-like_regulatory"/>
</dbReference>
<evidence type="ECO:0000256" key="5">
    <source>
        <dbReference type="ARBA" id="ARBA00023077"/>
    </source>
</evidence>
<dbReference type="InterPro" id="IPR023997">
    <property type="entry name" value="TonB-dep_OMP_SusC/RagA_CS"/>
</dbReference>
<dbReference type="SUPFAM" id="SSF49464">
    <property type="entry name" value="Carboxypeptidase regulatory domain-like"/>
    <property type="match status" value="1"/>
</dbReference>
<evidence type="ECO:0000256" key="1">
    <source>
        <dbReference type="ARBA" id="ARBA00004571"/>
    </source>
</evidence>
<dbReference type="RefSeq" id="WP_119352295.1">
    <property type="nucleotide sequence ID" value="NZ_QWET01000039.1"/>
</dbReference>
<dbReference type="GO" id="GO:0009279">
    <property type="term" value="C:cell outer membrane"/>
    <property type="evidence" value="ECO:0007669"/>
    <property type="project" value="UniProtKB-SubCell"/>
</dbReference>
<protein>
    <submittedName>
        <fullName evidence="12">SusC/RagA family TonB-linked outer membrane protein</fullName>
    </submittedName>
</protein>
<keyword evidence="13" id="KW-1185">Reference proteome</keyword>
<sequence>MKKNYCELISGVYKIWKSRFLKRMRIVALLILISITQTFALDAYAQSKRLSLTVKNETIVNILEEIENQSEFHFMFDVSRIDVYQRKSVSCKNQLIRNILDQLFEDTGITYSINDRQVLLTTTGKIDVEQQKTVTGKVTDSGGQPLPGVTVVVKGSTTGTVTNADGEYSFTNISENATLQFSFVGMRAQEIVVGSQTSINVRMEEESIGLDEVVAVGYGTMKRVNLSGSVSNVGSKQLEKRTVTTTSSMLQGQLSGVSIRSLSGNPKSSSATLLVRGQGTFSGAGNSPLVIVDGIESSMDNVNPHDVESVSVLKDASSAAIYGSKAANGVILITTKTGLTGEPVFSINSYFGKHTPTYIPEMVNSWEYAMAYNEALMNIGASPRWTAEEIQKFKSGTDPNYPNFNHMDYIWDSGSGIESKHNINIKGGTFRSQYMFSAGYYDNQGLAMKNSANRYDMRLNLDTKLRDNLKFNVKIYGDKYYDKEPSSRNGTGFSDIVRGALRLPNTIPGPTEDGYYPYYETIHPEADINSKSFIKNSNTFFSTNANLSWNITKDLEINGQVGYNYRALENKNYIATYDVTPNFRNSLNSLRVDWLNWNDLTMQSIIKYNKTLNKHAFHLLGGVSCQSYNHQYLSAFRDQFPNNELSEIDAGATAHATNSGSASRYKLTSLFGRVNYNFNERYLFELNVRYDGSSRFPKENRWGVFPSASIAWRLSQENFFKNILPWMNNFKMRASWGSLGNQSVGNYPYQYMISLGQNYPFGNEYSAGAAITSVANKEISWETTRITNFGLDITTLNNKLNFTVDYYVKKTDDILYNISVSDMLGASPNATNAGSVENRGWDFELSYNNAIGDFVYGASVIYSLTHNKVLELYGDLEKDIARGLFVGHPIGSTYGYVSDGLFVDQDDVEMAPTQPFGFLGEPGDIKFVDLSGPNGVPDGVVSSTYDRTIIGQPLPISTYSLNLNGKYKNFDISLMFQGEGGRKDMISMSHFYAIDNLGNVQKWIYNSRWTAENPNPNADYPKIRIVPTDFYLSNKVDFFVKDATFIRLKNAQIGYSLPDRVLNKTFLKRVRFYVSGENLFTLTNFYKGWDPEISNQILWYPHSKFYAAGINIDF</sequence>
<dbReference type="InterPro" id="IPR012910">
    <property type="entry name" value="Plug_dom"/>
</dbReference>
<evidence type="ECO:0000256" key="6">
    <source>
        <dbReference type="ARBA" id="ARBA00023136"/>
    </source>
</evidence>
<dbReference type="InterPro" id="IPR036942">
    <property type="entry name" value="Beta-barrel_TonB_sf"/>
</dbReference>
<dbReference type="NCBIfam" id="TIGR04056">
    <property type="entry name" value="OMP_RagA_SusC"/>
    <property type="match status" value="1"/>
</dbReference>
<evidence type="ECO:0000259" key="11">
    <source>
        <dbReference type="Pfam" id="PF07715"/>
    </source>
</evidence>
<dbReference type="InterPro" id="IPR037066">
    <property type="entry name" value="Plug_dom_sf"/>
</dbReference>
<evidence type="ECO:0000256" key="7">
    <source>
        <dbReference type="ARBA" id="ARBA00023237"/>
    </source>
</evidence>
<evidence type="ECO:0000313" key="13">
    <source>
        <dbReference type="Proteomes" id="UP000266441"/>
    </source>
</evidence>
<dbReference type="Proteomes" id="UP000266441">
    <property type="component" value="Unassembled WGS sequence"/>
</dbReference>
<dbReference type="FunFam" id="2.170.130.10:FF:000003">
    <property type="entry name" value="SusC/RagA family TonB-linked outer membrane protein"/>
    <property type="match status" value="1"/>
</dbReference>
<keyword evidence="4 8" id="KW-0812">Transmembrane</keyword>
<dbReference type="PROSITE" id="PS52016">
    <property type="entry name" value="TONB_DEPENDENT_REC_3"/>
    <property type="match status" value="1"/>
</dbReference>
<dbReference type="Gene3D" id="2.170.130.10">
    <property type="entry name" value="TonB-dependent receptor, plug domain"/>
    <property type="match status" value="1"/>
</dbReference>
<dbReference type="NCBIfam" id="TIGR04057">
    <property type="entry name" value="SusC_RagA_signa"/>
    <property type="match status" value="1"/>
</dbReference>
<evidence type="ECO:0000256" key="3">
    <source>
        <dbReference type="ARBA" id="ARBA00022452"/>
    </source>
</evidence>
<dbReference type="EMBL" id="QWET01000039">
    <property type="protein sequence ID" value="RIH62771.1"/>
    <property type="molecule type" value="Genomic_DNA"/>
</dbReference>
<dbReference type="InterPro" id="IPR039426">
    <property type="entry name" value="TonB-dep_rcpt-like"/>
</dbReference>
<keyword evidence="3 8" id="KW-1134">Transmembrane beta strand</keyword>
<dbReference type="Gene3D" id="2.40.170.20">
    <property type="entry name" value="TonB-dependent receptor, beta-barrel domain"/>
    <property type="match status" value="1"/>
</dbReference>
<dbReference type="InterPro" id="IPR023996">
    <property type="entry name" value="TonB-dep_OMP_SusC/RagA"/>
</dbReference>
<keyword evidence="2 8" id="KW-0813">Transport</keyword>
<dbReference type="Pfam" id="PF07715">
    <property type="entry name" value="Plug"/>
    <property type="match status" value="1"/>
</dbReference>
<evidence type="ECO:0000256" key="9">
    <source>
        <dbReference type="RuleBase" id="RU003357"/>
    </source>
</evidence>
<keyword evidence="7 8" id="KW-0998">Cell outer membrane</keyword>
<dbReference type="Gene3D" id="2.60.40.1120">
    <property type="entry name" value="Carboxypeptidase-like, regulatory domain"/>
    <property type="match status" value="1"/>
</dbReference>
<evidence type="ECO:0000256" key="2">
    <source>
        <dbReference type="ARBA" id="ARBA00022448"/>
    </source>
</evidence>
<name>A0A399CWI7_9BACT</name>
<dbReference type="OrthoDB" id="9768177at2"/>
<comment type="caution">
    <text evidence="12">The sequence shown here is derived from an EMBL/GenBank/DDBJ whole genome shotgun (WGS) entry which is preliminary data.</text>
</comment>
<proteinExistence type="inferred from homology"/>
<dbReference type="Pfam" id="PF00593">
    <property type="entry name" value="TonB_dep_Rec_b-barrel"/>
    <property type="match status" value="1"/>
</dbReference>
<evidence type="ECO:0000256" key="8">
    <source>
        <dbReference type="PROSITE-ProRule" id="PRU01360"/>
    </source>
</evidence>
<reference evidence="12 13" key="1">
    <citation type="journal article" date="2015" name="Int. J. Syst. Evol. Microbiol.">
        <title>Mariniphaga sediminis sp. nov., isolated from coastal sediment.</title>
        <authorList>
            <person name="Wang F.Q."/>
            <person name="Shen Q.Y."/>
            <person name="Chen G.J."/>
            <person name="Du Z.J."/>
        </authorList>
    </citation>
    <scope>NUCLEOTIDE SEQUENCE [LARGE SCALE GENOMIC DNA]</scope>
    <source>
        <strain evidence="12 13">SY21</strain>
    </source>
</reference>
<dbReference type="AlphaFoldDB" id="A0A399CWI7"/>